<name>A0A174W5F6_9FIRM</name>
<organism evidence="1 2">
    <name type="scientific">Blautia obeum</name>
    <dbReference type="NCBI Taxonomy" id="40520"/>
    <lineage>
        <taxon>Bacteria</taxon>
        <taxon>Bacillati</taxon>
        <taxon>Bacillota</taxon>
        <taxon>Clostridia</taxon>
        <taxon>Lachnospirales</taxon>
        <taxon>Lachnospiraceae</taxon>
        <taxon>Blautia</taxon>
    </lineage>
</organism>
<evidence type="ECO:0000313" key="1">
    <source>
        <dbReference type="EMBL" id="CUQ40946.1"/>
    </source>
</evidence>
<dbReference type="RefSeq" id="WP_055060659.1">
    <property type="nucleotide sequence ID" value="NZ_CZBP01000047.1"/>
</dbReference>
<dbReference type="AlphaFoldDB" id="A0A174W5F6"/>
<accession>A0A174W5F6</accession>
<sequence length="105" mass="12154">MVLDIFPGTHFSRLKLLLGTNRYFNNAPLSKKITYKGSNYVVKIGKRSIKIIASNNFSENDINKIKKYIETMFQNRSILIDSTDELHWINDIPNVSVHTLNNIKQ</sequence>
<dbReference type="EMBL" id="CZBP01000047">
    <property type="protein sequence ID" value="CUQ40946.1"/>
    <property type="molecule type" value="Genomic_DNA"/>
</dbReference>
<evidence type="ECO:0000313" key="2">
    <source>
        <dbReference type="Proteomes" id="UP000095762"/>
    </source>
</evidence>
<gene>
    <name evidence="1" type="ORF">ERS852569_03735</name>
</gene>
<dbReference type="Proteomes" id="UP000095762">
    <property type="component" value="Unassembled WGS sequence"/>
</dbReference>
<protein>
    <submittedName>
        <fullName evidence="1">Uncharacterized protein</fullName>
    </submittedName>
</protein>
<proteinExistence type="predicted"/>
<reference evidence="1 2" key="1">
    <citation type="submission" date="2015-09" db="EMBL/GenBank/DDBJ databases">
        <authorList>
            <consortium name="Pathogen Informatics"/>
        </authorList>
    </citation>
    <scope>NUCLEOTIDE SEQUENCE [LARGE SCALE GENOMIC DNA]</scope>
    <source>
        <strain evidence="1 2">2789STDY5834957</strain>
    </source>
</reference>